<accession>A0A4Y7KX72</accession>
<reference evidence="1 2" key="1">
    <citation type="journal article" date="2018" name="Science">
        <title>The opium poppy genome and morphinan production.</title>
        <authorList>
            <person name="Guo L."/>
            <person name="Winzer T."/>
            <person name="Yang X."/>
            <person name="Li Y."/>
            <person name="Ning Z."/>
            <person name="He Z."/>
            <person name="Teodor R."/>
            <person name="Lu Y."/>
            <person name="Bowser T.A."/>
            <person name="Graham I.A."/>
            <person name="Ye K."/>
        </authorList>
    </citation>
    <scope>NUCLEOTIDE SEQUENCE [LARGE SCALE GENOMIC DNA]</scope>
    <source>
        <strain evidence="2">cv. HN1</strain>
        <tissue evidence="1">Leaves</tissue>
    </source>
</reference>
<name>A0A4Y7KX72_PAPSO</name>
<organism evidence="1 2">
    <name type="scientific">Papaver somniferum</name>
    <name type="common">Opium poppy</name>
    <dbReference type="NCBI Taxonomy" id="3469"/>
    <lineage>
        <taxon>Eukaryota</taxon>
        <taxon>Viridiplantae</taxon>
        <taxon>Streptophyta</taxon>
        <taxon>Embryophyta</taxon>
        <taxon>Tracheophyta</taxon>
        <taxon>Spermatophyta</taxon>
        <taxon>Magnoliopsida</taxon>
        <taxon>Ranunculales</taxon>
        <taxon>Papaveraceae</taxon>
        <taxon>Papaveroideae</taxon>
        <taxon>Papaver</taxon>
    </lineage>
</organism>
<gene>
    <name evidence="1" type="ORF">C5167_000782</name>
</gene>
<keyword evidence="2" id="KW-1185">Reference proteome</keyword>
<dbReference type="EMBL" id="CM010723">
    <property type="protein sequence ID" value="RZC76671.1"/>
    <property type="molecule type" value="Genomic_DNA"/>
</dbReference>
<proteinExistence type="predicted"/>
<dbReference type="Gramene" id="RZC76671">
    <property type="protein sequence ID" value="RZC76671"/>
    <property type="gene ID" value="C5167_000782"/>
</dbReference>
<sequence length="50" mass="5857">MRAFSEFYEKGRNLIPKSHRYAKGRDLIQGKRDIAERIIVDDNALHLVTN</sequence>
<evidence type="ECO:0000313" key="2">
    <source>
        <dbReference type="Proteomes" id="UP000316621"/>
    </source>
</evidence>
<dbReference type="AlphaFoldDB" id="A0A4Y7KX72"/>
<evidence type="ECO:0000313" key="1">
    <source>
        <dbReference type="EMBL" id="RZC76671.1"/>
    </source>
</evidence>
<dbReference type="Proteomes" id="UP000316621">
    <property type="component" value="Chromosome 9"/>
</dbReference>
<protein>
    <submittedName>
        <fullName evidence="1">Uncharacterized protein</fullName>
    </submittedName>
</protein>